<dbReference type="InterPro" id="IPR006094">
    <property type="entry name" value="Oxid_FAD_bind_N"/>
</dbReference>
<feature type="region of interest" description="Disordered" evidence="2">
    <location>
        <begin position="1"/>
        <end position="44"/>
    </location>
</feature>
<dbReference type="InterPro" id="IPR010031">
    <property type="entry name" value="FAD_lactone_oxidase-like"/>
</dbReference>
<feature type="domain" description="FAD-binding PCMH-type" evidence="3">
    <location>
        <begin position="52"/>
        <end position="214"/>
    </location>
</feature>
<dbReference type="Pfam" id="PF04030">
    <property type="entry name" value="ALO"/>
    <property type="match status" value="1"/>
</dbReference>
<keyword evidence="5" id="KW-1185">Reference proteome</keyword>
<dbReference type="InterPro" id="IPR016166">
    <property type="entry name" value="FAD-bd_PCMH"/>
</dbReference>
<dbReference type="Gene3D" id="3.30.43.10">
    <property type="entry name" value="Uridine Diphospho-n-acetylenolpyruvylglucosamine Reductase, domain 2"/>
    <property type="match status" value="1"/>
</dbReference>
<dbReference type="Gene3D" id="1.10.45.10">
    <property type="entry name" value="Vanillyl-alcohol Oxidase, Chain A, domain 4"/>
    <property type="match status" value="1"/>
</dbReference>
<evidence type="ECO:0000256" key="1">
    <source>
        <dbReference type="ARBA" id="ARBA00023002"/>
    </source>
</evidence>
<dbReference type="PANTHER" id="PTHR43762">
    <property type="entry name" value="L-GULONOLACTONE OXIDASE"/>
    <property type="match status" value="1"/>
</dbReference>
<accession>A0ABP6R8Z4</accession>
<reference evidence="5" key="1">
    <citation type="journal article" date="2019" name="Int. J. Syst. Evol. Microbiol.">
        <title>The Global Catalogue of Microorganisms (GCM) 10K type strain sequencing project: providing services to taxonomists for standard genome sequencing and annotation.</title>
        <authorList>
            <consortium name="The Broad Institute Genomics Platform"/>
            <consortium name="The Broad Institute Genome Sequencing Center for Infectious Disease"/>
            <person name="Wu L."/>
            <person name="Ma J."/>
        </authorList>
    </citation>
    <scope>NUCLEOTIDE SEQUENCE [LARGE SCALE GENOMIC DNA]</scope>
    <source>
        <strain evidence="5">JCM 11483</strain>
    </source>
</reference>
<dbReference type="InterPro" id="IPR016171">
    <property type="entry name" value="Vanillyl_alc_oxidase_C-sub2"/>
</dbReference>
<evidence type="ECO:0000313" key="5">
    <source>
        <dbReference type="Proteomes" id="UP001501736"/>
    </source>
</evidence>
<protein>
    <submittedName>
        <fullName evidence="4">FAD-binding protein</fullName>
    </submittedName>
</protein>
<organism evidence="4 5">
    <name type="scientific">Nesterenkonia halobia</name>
    <dbReference type="NCBI Taxonomy" id="37922"/>
    <lineage>
        <taxon>Bacteria</taxon>
        <taxon>Bacillati</taxon>
        <taxon>Actinomycetota</taxon>
        <taxon>Actinomycetes</taxon>
        <taxon>Micrococcales</taxon>
        <taxon>Micrococcaceae</taxon>
        <taxon>Nesterenkonia</taxon>
    </lineage>
</organism>
<dbReference type="PROSITE" id="PS51387">
    <property type="entry name" value="FAD_PCMH"/>
    <property type="match status" value="1"/>
</dbReference>
<dbReference type="Proteomes" id="UP001501736">
    <property type="component" value="Unassembled WGS sequence"/>
</dbReference>
<evidence type="ECO:0000313" key="4">
    <source>
        <dbReference type="EMBL" id="GAA3280817.1"/>
    </source>
</evidence>
<dbReference type="Gene3D" id="3.30.70.2530">
    <property type="match status" value="1"/>
</dbReference>
<comment type="caution">
    <text evidence="4">The sequence shown here is derived from an EMBL/GenBank/DDBJ whole genome shotgun (WGS) entry which is preliminary data.</text>
</comment>
<dbReference type="PANTHER" id="PTHR43762:SF1">
    <property type="entry name" value="D-ARABINONO-1,4-LACTONE OXIDASE"/>
    <property type="match status" value="1"/>
</dbReference>
<dbReference type="InterPro" id="IPR016169">
    <property type="entry name" value="FAD-bd_PCMH_sub2"/>
</dbReference>
<gene>
    <name evidence="4" type="ORF">GCM10020260_05560</name>
</gene>
<dbReference type="PIRSF" id="PIRSF000136">
    <property type="entry name" value="LGO_GLO"/>
    <property type="match status" value="1"/>
</dbReference>
<dbReference type="Gene3D" id="3.30.465.10">
    <property type="match status" value="1"/>
</dbReference>
<dbReference type="InterPro" id="IPR036318">
    <property type="entry name" value="FAD-bd_PCMH-like_sf"/>
</dbReference>
<name>A0ABP6R8Z4_9MICC</name>
<feature type="compositionally biased region" description="Basic and acidic residues" evidence="2">
    <location>
        <begin position="20"/>
        <end position="32"/>
    </location>
</feature>
<dbReference type="InterPro" id="IPR007173">
    <property type="entry name" value="ALO_C"/>
</dbReference>
<dbReference type="SUPFAM" id="SSF56176">
    <property type="entry name" value="FAD-binding/transporter-associated domain-like"/>
    <property type="match status" value="1"/>
</dbReference>
<dbReference type="Gene3D" id="3.30.70.2520">
    <property type="match status" value="1"/>
</dbReference>
<evidence type="ECO:0000256" key="2">
    <source>
        <dbReference type="SAM" id="MobiDB-lite"/>
    </source>
</evidence>
<sequence length="461" mass="50018">MLSQVTRRGRGVAVADSEERDVADHVADERAAQRAGRTAEQPAGETNWAGNLIYRARAVRRPESLDALREELGRPGPKRMIGSRHCFNDIADTTGTLISLERMPRLLEIGEDMVRVGGGMRYGDVAEQLHARGRALSNLASLPHISVAGAVATGTHGSGDAVGGLAAAVRAVEILTPAGELRRFERGERAFDGAVVSLGALGAVVAVELDTEPAYEVAQTVYEQPRWEAVLADLDAATSLGYSVSIFSSWRDVEVADQMWVKAKVEPGAATATAADPAVLEALGVRPADGRRHPVPGGDVEATSLQGGEPGPWHERLPHFRMNFTPSAGAELQSEYLVPRRDAVEAIRALQRLADRIAPVLMIGEVRTMTGDDHWLSPAHGGDTVGLHFTWHPDQPAVEEVLAELERELPASARPHWGKLFVMDPDRIRGLYPRWDDFVALREECDPHGALRNDYTERLGL</sequence>
<dbReference type="InterPro" id="IPR016167">
    <property type="entry name" value="FAD-bd_PCMH_sub1"/>
</dbReference>
<dbReference type="EMBL" id="BAAAYG010000002">
    <property type="protein sequence ID" value="GAA3280817.1"/>
    <property type="molecule type" value="Genomic_DNA"/>
</dbReference>
<proteinExistence type="predicted"/>
<evidence type="ECO:0000259" key="3">
    <source>
        <dbReference type="PROSITE" id="PS51387"/>
    </source>
</evidence>
<keyword evidence="1" id="KW-0560">Oxidoreductase</keyword>
<dbReference type="Pfam" id="PF01565">
    <property type="entry name" value="FAD_binding_4"/>
    <property type="match status" value="1"/>
</dbReference>